<gene>
    <name evidence="1" type="ORF">N7530_000811</name>
</gene>
<accession>A0A9X0BW29</accession>
<dbReference type="InterPro" id="IPR029032">
    <property type="entry name" value="AhpD-like"/>
</dbReference>
<dbReference type="SUPFAM" id="SSF69118">
    <property type="entry name" value="AhpD-like"/>
    <property type="match status" value="1"/>
</dbReference>
<dbReference type="InterPro" id="IPR052999">
    <property type="entry name" value="PTS1_Protein"/>
</dbReference>
<organism evidence="1 2">
    <name type="scientific">Penicillium desertorum</name>
    <dbReference type="NCBI Taxonomy" id="1303715"/>
    <lineage>
        <taxon>Eukaryota</taxon>
        <taxon>Fungi</taxon>
        <taxon>Dikarya</taxon>
        <taxon>Ascomycota</taxon>
        <taxon>Pezizomycotina</taxon>
        <taxon>Eurotiomycetes</taxon>
        <taxon>Eurotiomycetidae</taxon>
        <taxon>Eurotiales</taxon>
        <taxon>Aspergillaceae</taxon>
        <taxon>Penicillium</taxon>
    </lineage>
</organism>
<dbReference type="AlphaFoldDB" id="A0A9X0BW29"/>
<dbReference type="Gene3D" id="1.20.1290.10">
    <property type="entry name" value="AhpD-like"/>
    <property type="match status" value="1"/>
</dbReference>
<evidence type="ECO:0008006" key="3">
    <source>
        <dbReference type="Google" id="ProtNLM"/>
    </source>
</evidence>
<proteinExistence type="predicted"/>
<evidence type="ECO:0000313" key="2">
    <source>
        <dbReference type="Proteomes" id="UP001147760"/>
    </source>
</evidence>
<name>A0A9X0BW29_9EURO</name>
<reference evidence="1" key="2">
    <citation type="journal article" date="2023" name="IMA Fungus">
        <title>Comparative genomic study of the Penicillium genus elucidates a diverse pangenome and 15 lateral gene transfer events.</title>
        <authorList>
            <person name="Petersen C."/>
            <person name="Sorensen T."/>
            <person name="Nielsen M.R."/>
            <person name="Sondergaard T.E."/>
            <person name="Sorensen J.L."/>
            <person name="Fitzpatrick D.A."/>
            <person name="Frisvad J.C."/>
            <person name="Nielsen K.L."/>
        </authorList>
    </citation>
    <scope>NUCLEOTIDE SEQUENCE</scope>
    <source>
        <strain evidence="1">IBT 17660</strain>
    </source>
</reference>
<dbReference type="EMBL" id="JAPWDO010000001">
    <property type="protein sequence ID" value="KAJ5486511.1"/>
    <property type="molecule type" value="Genomic_DNA"/>
</dbReference>
<keyword evidence="2" id="KW-1185">Reference proteome</keyword>
<dbReference type="Proteomes" id="UP001147760">
    <property type="component" value="Unassembled WGS sequence"/>
</dbReference>
<dbReference type="OrthoDB" id="3707757at2759"/>
<sequence length="285" mass="31440">MFDWEKDEFLSSWDRTYVSTNVKPGSTPFDIGTFAALMDDLNQAGPDLPLISYCIIAVSSCAVGRADIVGRFFDHLTTELDPEESRAVFLRIREALTIVYPFLGMPSCIPACYGMIGVIQRKGPEYASNRVLRVATVTDEDVGKGKELRRRIYSSAGNSDIFRLMEEYFADLFTCSTAVTWGYLISKANEQVFAENHSHLIVTSAITALGAARQARSHVKATIGIGNNVEVVKAVVNVVLAIAEWAGKPVQTPDVDECAEQVYKDFASREDSQDKSSCAHTDKRC</sequence>
<comment type="caution">
    <text evidence="1">The sequence shown here is derived from an EMBL/GenBank/DDBJ whole genome shotgun (WGS) entry which is preliminary data.</text>
</comment>
<protein>
    <recommendedName>
        <fullName evidence="3">Carboxymuconolactone decarboxylase-like domain-containing protein</fullName>
    </recommendedName>
</protein>
<reference evidence="1" key="1">
    <citation type="submission" date="2022-12" db="EMBL/GenBank/DDBJ databases">
        <authorList>
            <person name="Petersen C."/>
        </authorList>
    </citation>
    <scope>NUCLEOTIDE SEQUENCE</scope>
    <source>
        <strain evidence="1">IBT 17660</strain>
    </source>
</reference>
<dbReference type="PANTHER" id="PTHR28180">
    <property type="entry name" value="CONSERVED MITOCHONDRIAL PROTEIN-RELATED"/>
    <property type="match status" value="1"/>
</dbReference>
<evidence type="ECO:0000313" key="1">
    <source>
        <dbReference type="EMBL" id="KAJ5486511.1"/>
    </source>
</evidence>